<comment type="caution">
    <text evidence="1">The sequence shown here is derived from an EMBL/GenBank/DDBJ whole genome shotgun (WGS) entry which is preliminary data.</text>
</comment>
<reference evidence="1 2" key="1">
    <citation type="submission" date="2022-05" db="EMBL/GenBank/DDBJ databases">
        <authorList>
            <consortium name="Genoscope - CEA"/>
            <person name="William W."/>
        </authorList>
    </citation>
    <scope>NUCLEOTIDE SEQUENCE [LARGE SCALE GENOMIC DNA]</scope>
</reference>
<keyword evidence="2" id="KW-1185">Reference proteome</keyword>
<gene>
    <name evidence="1" type="ORF">PEVE_00010561</name>
</gene>
<dbReference type="Proteomes" id="UP001159427">
    <property type="component" value="Unassembled WGS sequence"/>
</dbReference>
<feature type="non-terminal residue" evidence="1">
    <location>
        <position position="1"/>
    </location>
</feature>
<organism evidence="1 2">
    <name type="scientific">Porites evermanni</name>
    <dbReference type="NCBI Taxonomy" id="104178"/>
    <lineage>
        <taxon>Eukaryota</taxon>
        <taxon>Metazoa</taxon>
        <taxon>Cnidaria</taxon>
        <taxon>Anthozoa</taxon>
        <taxon>Hexacorallia</taxon>
        <taxon>Scleractinia</taxon>
        <taxon>Fungiina</taxon>
        <taxon>Poritidae</taxon>
        <taxon>Porites</taxon>
    </lineage>
</organism>
<dbReference type="EMBL" id="CALNXI010000175">
    <property type="protein sequence ID" value="CAH3021254.1"/>
    <property type="molecule type" value="Genomic_DNA"/>
</dbReference>
<evidence type="ECO:0000313" key="2">
    <source>
        <dbReference type="Proteomes" id="UP001159427"/>
    </source>
</evidence>
<accession>A0ABN8LZH9</accession>
<sequence>LSGHGFYQGGRRQCNPREHLGAAYVEKPEERVLRNATLTPADLAAHNLEDPSFLEQSTSSQSSLYFSTQSLRWIQNLSLPQ</sequence>
<evidence type="ECO:0000313" key="1">
    <source>
        <dbReference type="EMBL" id="CAH3021254.1"/>
    </source>
</evidence>
<name>A0ABN8LZH9_9CNID</name>
<proteinExistence type="predicted"/>
<protein>
    <submittedName>
        <fullName evidence="1">Uncharacterized protein</fullName>
    </submittedName>
</protein>